<evidence type="ECO:0000256" key="9">
    <source>
        <dbReference type="ARBA" id="ARBA00023242"/>
    </source>
</evidence>
<dbReference type="Proteomes" id="UP000828236">
    <property type="component" value="Unassembled WGS sequence"/>
</dbReference>
<dbReference type="AlphaFoldDB" id="A0A9D4SDE4"/>
<feature type="region of interest" description="Disordered" evidence="12">
    <location>
        <begin position="19"/>
        <end position="39"/>
    </location>
</feature>
<evidence type="ECO:0000256" key="10">
    <source>
        <dbReference type="HAMAP-Rule" id="MF_03047"/>
    </source>
</evidence>
<keyword evidence="5 10" id="KW-0156">Chromatin regulator</keyword>
<dbReference type="PANTHER" id="PTHR46367:SF1">
    <property type="entry name" value="ATAXIN-7-LIKE PROTEIN 3"/>
    <property type="match status" value="1"/>
</dbReference>
<dbReference type="GO" id="GO:0006325">
    <property type="term" value="P:chromatin organization"/>
    <property type="evidence" value="ECO:0007669"/>
    <property type="project" value="UniProtKB-KW"/>
</dbReference>
<gene>
    <name evidence="13" type="ORF">HUG17_9078</name>
</gene>
<evidence type="ECO:0000256" key="11">
    <source>
        <dbReference type="RuleBase" id="RU261113"/>
    </source>
</evidence>
<evidence type="ECO:0000256" key="1">
    <source>
        <dbReference type="ARBA" id="ARBA00004123"/>
    </source>
</evidence>
<reference evidence="13" key="1">
    <citation type="submission" date="2020-06" db="EMBL/GenBank/DDBJ databases">
        <authorList>
            <person name="Ji K."/>
            <person name="Li J."/>
        </authorList>
    </citation>
    <scope>NUCLEOTIDE SEQUENCE</scope>
    <source>
        <strain evidence="13">JKM2019</strain>
        <tissue evidence="13">Whole body</tissue>
    </source>
</reference>
<accession>A0A9D4SDE4</accession>
<keyword evidence="8 10" id="KW-0804">Transcription</keyword>
<evidence type="ECO:0000256" key="12">
    <source>
        <dbReference type="SAM" id="MobiDB-lite"/>
    </source>
</evidence>
<comment type="similarity">
    <text evidence="10 11">Belongs to the SGF11 family.</text>
</comment>
<evidence type="ECO:0000256" key="7">
    <source>
        <dbReference type="ARBA" id="ARBA00023159"/>
    </source>
</evidence>
<comment type="domain">
    <text evidence="10">The C-terminal SGF11-type zinc-finger domain forms part of the 'catalytic lobe' of the SAGA deubiquitination module.</text>
</comment>
<dbReference type="EMBL" id="SDOV01000008">
    <property type="protein sequence ID" value="KAH7637974.1"/>
    <property type="molecule type" value="Genomic_DNA"/>
</dbReference>
<keyword evidence="9 10" id="KW-0539">Nucleus</keyword>
<proteinExistence type="inferred from homology"/>
<sequence>MHTDFNQIKILNNNVSSSENESLEHSSITQQQQQQQQPEQEEEEIVMKKSTLITDGQYYDLDSISNDLFDNIFEHLCLGVYFDFYKSHKLNSIRLREYSNPNDDIDSKVYENTKLDIFGHSVNGIKKLECACPNCSRTCAAFRLAPHLEKCLGMGRNSSRLASKRIALVIKNSNGTNSE</sequence>
<evidence type="ECO:0000256" key="3">
    <source>
        <dbReference type="ARBA" id="ARBA00022771"/>
    </source>
</evidence>
<comment type="function">
    <text evidence="10 11">Component of the transcription regulatory histone acetylation (HAT) complex SAGA, a multiprotein complex that activates transcription by remodeling chromatin and mediating histone acetylation and deubiquitination. Within the SAGA complex, participates in a subcomplex that specifically deubiquitinates histone H2B. The SAGA complex is recruited to specific gene promoters by activators, where it is required for transcription.</text>
</comment>
<dbReference type="GO" id="GO:0008270">
    <property type="term" value="F:zinc ion binding"/>
    <property type="evidence" value="ECO:0007669"/>
    <property type="project" value="UniProtKB-UniRule"/>
</dbReference>
<dbReference type="GO" id="GO:0071819">
    <property type="term" value="C:DUBm complex"/>
    <property type="evidence" value="ECO:0007669"/>
    <property type="project" value="UniProtKB-UniRule"/>
</dbReference>
<evidence type="ECO:0000256" key="8">
    <source>
        <dbReference type="ARBA" id="ARBA00023163"/>
    </source>
</evidence>
<comment type="caution">
    <text evidence="13">The sequence shown here is derived from an EMBL/GenBank/DDBJ whole genome shotgun (WGS) entry which is preliminary data.</text>
</comment>
<keyword evidence="4 10" id="KW-0862">Zinc</keyword>
<comment type="subcellular location">
    <subcellularLocation>
        <location evidence="1 10 11">Nucleus</location>
    </subcellularLocation>
</comment>
<dbReference type="GO" id="GO:0000124">
    <property type="term" value="C:SAGA complex"/>
    <property type="evidence" value="ECO:0007669"/>
    <property type="project" value="UniProtKB-UniRule"/>
</dbReference>
<evidence type="ECO:0000256" key="2">
    <source>
        <dbReference type="ARBA" id="ARBA00022723"/>
    </source>
</evidence>
<evidence type="ECO:0000256" key="4">
    <source>
        <dbReference type="ARBA" id="ARBA00022833"/>
    </source>
</evidence>
<dbReference type="InterPro" id="IPR051078">
    <property type="entry name" value="SGF11"/>
</dbReference>
<dbReference type="Pfam" id="PF08209">
    <property type="entry name" value="Sgf11"/>
    <property type="match status" value="1"/>
</dbReference>
<protein>
    <recommendedName>
        <fullName evidence="10">SAGA-associated factor 11 homolog</fullName>
    </recommendedName>
</protein>
<dbReference type="InterPro" id="IPR013246">
    <property type="entry name" value="SAGA_su_Sgf11"/>
</dbReference>
<comment type="subunit">
    <text evidence="10">Component of some SAGA transcription coactivator-HAT complexes. Within the SAGA complex, participates to a subcomplex of SAGA called the DUB module (deubiquitination module).</text>
</comment>
<reference evidence="13" key="2">
    <citation type="journal article" date="2021" name="World Allergy Organ. J.">
        <title>Chromosome-level assembly of Dermatophagoides farinae genome and transcriptome reveals two novel allergens Der f 37 and Der f 39.</title>
        <authorList>
            <person name="Chen J."/>
            <person name="Cai Z."/>
            <person name="Fan D."/>
            <person name="Hu J."/>
            <person name="Hou Y."/>
            <person name="He Y."/>
            <person name="Zhang Z."/>
            <person name="Zhao Z."/>
            <person name="Gao P."/>
            <person name="Hu W."/>
            <person name="Sun J."/>
            <person name="Li J."/>
            <person name="Ji K."/>
        </authorList>
    </citation>
    <scope>NUCLEOTIDE SEQUENCE</scope>
    <source>
        <strain evidence="13">JKM2019</strain>
    </source>
</reference>
<feature type="zinc finger region" description="SGF11-type" evidence="10">
    <location>
        <begin position="130"/>
        <end position="151"/>
    </location>
</feature>
<feature type="compositionally biased region" description="Low complexity" evidence="12">
    <location>
        <begin position="19"/>
        <end position="38"/>
    </location>
</feature>
<dbReference type="PANTHER" id="PTHR46367">
    <property type="entry name" value="ATAXIN-7-LIKE PROTEIN 3"/>
    <property type="match status" value="1"/>
</dbReference>
<organism evidence="13">
    <name type="scientific">Dermatophagoides farinae</name>
    <name type="common">American house dust mite</name>
    <dbReference type="NCBI Taxonomy" id="6954"/>
    <lineage>
        <taxon>Eukaryota</taxon>
        <taxon>Metazoa</taxon>
        <taxon>Ecdysozoa</taxon>
        <taxon>Arthropoda</taxon>
        <taxon>Chelicerata</taxon>
        <taxon>Arachnida</taxon>
        <taxon>Acari</taxon>
        <taxon>Acariformes</taxon>
        <taxon>Sarcoptiformes</taxon>
        <taxon>Astigmata</taxon>
        <taxon>Psoroptidia</taxon>
        <taxon>Analgoidea</taxon>
        <taxon>Pyroglyphidae</taxon>
        <taxon>Dermatophagoidinae</taxon>
        <taxon>Dermatophagoides</taxon>
    </lineage>
</organism>
<keyword evidence="2 10" id="KW-0479">Metal-binding</keyword>
<evidence type="ECO:0000256" key="5">
    <source>
        <dbReference type="ARBA" id="ARBA00022853"/>
    </source>
</evidence>
<dbReference type="Gene3D" id="3.30.160.60">
    <property type="entry name" value="Classic Zinc Finger"/>
    <property type="match status" value="1"/>
</dbReference>
<evidence type="ECO:0000256" key="6">
    <source>
        <dbReference type="ARBA" id="ARBA00023015"/>
    </source>
</evidence>
<name>A0A9D4SDE4_DERFA</name>
<keyword evidence="6 10" id="KW-0805">Transcription regulation</keyword>
<dbReference type="HAMAP" id="MF_03047">
    <property type="entry name" value="Sgf11"/>
    <property type="match status" value="1"/>
</dbReference>
<comment type="domain">
    <text evidence="10">The long N-terminal helix forms part of the 'assembly lobe' of the SAGA deubiquitination module.</text>
</comment>
<keyword evidence="7 10" id="KW-0010">Activator</keyword>
<keyword evidence="3 10" id="KW-0863">Zinc-finger</keyword>
<dbReference type="GO" id="GO:0006357">
    <property type="term" value="P:regulation of transcription by RNA polymerase II"/>
    <property type="evidence" value="ECO:0007669"/>
    <property type="project" value="TreeGrafter"/>
</dbReference>
<evidence type="ECO:0000313" key="13">
    <source>
        <dbReference type="EMBL" id="KAH7637974.1"/>
    </source>
</evidence>
<dbReference type="GO" id="GO:0003713">
    <property type="term" value="F:transcription coactivator activity"/>
    <property type="evidence" value="ECO:0007669"/>
    <property type="project" value="UniProtKB-UniRule"/>
</dbReference>